<dbReference type="EMBL" id="CAUJNA010001092">
    <property type="protein sequence ID" value="CAJ1384190.1"/>
    <property type="molecule type" value="Genomic_DNA"/>
</dbReference>
<proteinExistence type="predicted"/>
<reference evidence="2" key="1">
    <citation type="submission" date="2023-08" db="EMBL/GenBank/DDBJ databases">
        <authorList>
            <person name="Chen Y."/>
            <person name="Shah S."/>
            <person name="Dougan E. K."/>
            <person name="Thang M."/>
            <person name="Chan C."/>
        </authorList>
    </citation>
    <scope>NUCLEOTIDE SEQUENCE</scope>
</reference>
<accession>A0AA36ICI4</accession>
<dbReference type="Proteomes" id="UP001178507">
    <property type="component" value="Unassembled WGS sequence"/>
</dbReference>
<keyword evidence="3" id="KW-1185">Reference proteome</keyword>
<protein>
    <submittedName>
        <fullName evidence="2">Uncharacterized protein</fullName>
    </submittedName>
</protein>
<feature type="region of interest" description="Disordered" evidence="1">
    <location>
        <begin position="50"/>
        <end position="86"/>
    </location>
</feature>
<organism evidence="2 3">
    <name type="scientific">Effrenium voratum</name>
    <dbReference type="NCBI Taxonomy" id="2562239"/>
    <lineage>
        <taxon>Eukaryota</taxon>
        <taxon>Sar</taxon>
        <taxon>Alveolata</taxon>
        <taxon>Dinophyceae</taxon>
        <taxon>Suessiales</taxon>
        <taxon>Symbiodiniaceae</taxon>
        <taxon>Effrenium</taxon>
    </lineage>
</organism>
<evidence type="ECO:0000256" key="1">
    <source>
        <dbReference type="SAM" id="MobiDB-lite"/>
    </source>
</evidence>
<sequence length="86" mass="9747">MVVPYSASDCKTPEELDAWKQRQLDMVDNFIPDAWQKNVKDNVEEDFKKNQQRLAGAVPDADADTPVDDKSAPQASNDQRRVERGL</sequence>
<dbReference type="AlphaFoldDB" id="A0AA36ICI4"/>
<comment type="caution">
    <text evidence="2">The sequence shown here is derived from an EMBL/GenBank/DDBJ whole genome shotgun (WGS) entry which is preliminary data.</text>
</comment>
<gene>
    <name evidence="2" type="ORF">EVOR1521_LOCUS11101</name>
</gene>
<evidence type="ECO:0000313" key="2">
    <source>
        <dbReference type="EMBL" id="CAJ1384190.1"/>
    </source>
</evidence>
<evidence type="ECO:0000313" key="3">
    <source>
        <dbReference type="Proteomes" id="UP001178507"/>
    </source>
</evidence>
<name>A0AA36ICI4_9DINO</name>